<dbReference type="Pfam" id="PF00126">
    <property type="entry name" value="HTH_1"/>
    <property type="match status" value="1"/>
</dbReference>
<dbReference type="Pfam" id="PF03466">
    <property type="entry name" value="LysR_substrate"/>
    <property type="match status" value="1"/>
</dbReference>
<dbReference type="Gene3D" id="3.40.190.290">
    <property type="match status" value="1"/>
</dbReference>
<comment type="similarity">
    <text evidence="1">Belongs to the LysR transcriptional regulatory family.</text>
</comment>
<dbReference type="KEGG" id="pasa:BAOM_0344"/>
<keyword evidence="3" id="KW-0238">DNA-binding</keyword>
<dbReference type="InterPro" id="IPR036390">
    <property type="entry name" value="WH_DNA-bd_sf"/>
</dbReference>
<dbReference type="AlphaFoldDB" id="A0A3Q9RK22"/>
<keyword evidence="4" id="KW-0804">Transcription</keyword>
<dbReference type="PANTHER" id="PTHR30126">
    <property type="entry name" value="HTH-TYPE TRANSCRIPTIONAL REGULATOR"/>
    <property type="match status" value="1"/>
</dbReference>
<dbReference type="CDD" id="cd05466">
    <property type="entry name" value="PBP2_LTTR_substrate"/>
    <property type="match status" value="1"/>
</dbReference>
<reference evidence="6 7" key="1">
    <citation type="submission" date="2018-01" db="EMBL/GenBank/DDBJ databases">
        <title>Bacillus asahii Genome sequencing and assembly.</title>
        <authorList>
            <person name="Jiang H."/>
            <person name="Feng Y."/>
            <person name="Zhao F."/>
            <person name="Lin X."/>
        </authorList>
    </citation>
    <scope>NUCLEOTIDE SEQUENCE [LARGE SCALE GENOMIC DNA]</scope>
    <source>
        <strain evidence="6 7">OM18</strain>
    </source>
</reference>
<sequence>MDIKWIKTFIIAAQYENFRQASEELFVTQPAITKHIKRLEEQLNSQLFERVGKHVALTAAGHHFLPYAREILAQYEQGLDEFEAWKQGYKRKLSIATAPQIASSVLPFLLRSFMDQYPDIEVLINVLKSYEIGEEVSAGRADIGLTRVKPIQTNIQCQMIHEEPVILVGPNDVSLDEKAGLHTYRLITHNHPAYWNDLLHDIKRLYPNVRTMAVNQVEITKKFIEQGLGISYLPRSMVKEEISMGKLLEVKSNRISPPASATYILTKVETNEAAAFSQFLGEEIVNF</sequence>
<evidence type="ECO:0000256" key="3">
    <source>
        <dbReference type="ARBA" id="ARBA00023125"/>
    </source>
</evidence>
<accession>A0A3Q9RK22</accession>
<dbReference type="EMBL" id="CP026095">
    <property type="protein sequence ID" value="AZV41021.1"/>
    <property type="molecule type" value="Genomic_DNA"/>
</dbReference>
<evidence type="ECO:0000256" key="4">
    <source>
        <dbReference type="ARBA" id="ARBA00023163"/>
    </source>
</evidence>
<dbReference type="InterPro" id="IPR005119">
    <property type="entry name" value="LysR_subst-bd"/>
</dbReference>
<feature type="domain" description="HTH lysR-type" evidence="5">
    <location>
        <begin position="1"/>
        <end position="58"/>
    </location>
</feature>
<evidence type="ECO:0000313" key="6">
    <source>
        <dbReference type="EMBL" id="AZV41021.1"/>
    </source>
</evidence>
<dbReference type="Gene3D" id="1.10.10.10">
    <property type="entry name" value="Winged helix-like DNA-binding domain superfamily/Winged helix DNA-binding domain"/>
    <property type="match status" value="1"/>
</dbReference>
<dbReference type="PRINTS" id="PR00039">
    <property type="entry name" value="HTHLYSR"/>
</dbReference>
<dbReference type="FunFam" id="1.10.10.10:FF:000001">
    <property type="entry name" value="LysR family transcriptional regulator"/>
    <property type="match status" value="1"/>
</dbReference>
<dbReference type="GO" id="GO:0000976">
    <property type="term" value="F:transcription cis-regulatory region binding"/>
    <property type="evidence" value="ECO:0007669"/>
    <property type="project" value="TreeGrafter"/>
</dbReference>
<proteinExistence type="inferred from homology"/>
<evidence type="ECO:0000256" key="1">
    <source>
        <dbReference type="ARBA" id="ARBA00009437"/>
    </source>
</evidence>
<gene>
    <name evidence="6" type="ORF">BAOM_0344</name>
</gene>
<dbReference type="SUPFAM" id="SSF46785">
    <property type="entry name" value="Winged helix' DNA-binding domain"/>
    <property type="match status" value="1"/>
</dbReference>
<evidence type="ECO:0000256" key="2">
    <source>
        <dbReference type="ARBA" id="ARBA00023015"/>
    </source>
</evidence>
<dbReference type="PANTHER" id="PTHR30126:SF64">
    <property type="entry name" value="HTH-TYPE TRANSCRIPTIONAL REGULATOR CITR"/>
    <property type="match status" value="1"/>
</dbReference>
<dbReference type="InterPro" id="IPR000847">
    <property type="entry name" value="LysR_HTH_N"/>
</dbReference>
<dbReference type="OrthoDB" id="9803735at2"/>
<evidence type="ECO:0000313" key="7">
    <source>
        <dbReference type="Proteomes" id="UP000283095"/>
    </source>
</evidence>
<keyword evidence="2" id="KW-0805">Transcription regulation</keyword>
<dbReference type="PROSITE" id="PS50931">
    <property type="entry name" value="HTH_LYSR"/>
    <property type="match status" value="1"/>
</dbReference>
<dbReference type="SUPFAM" id="SSF53850">
    <property type="entry name" value="Periplasmic binding protein-like II"/>
    <property type="match status" value="1"/>
</dbReference>
<protein>
    <recommendedName>
        <fullName evidence="5">HTH lysR-type domain-containing protein</fullName>
    </recommendedName>
</protein>
<dbReference type="RefSeq" id="WP_127758788.1">
    <property type="nucleotide sequence ID" value="NZ_CP026095.1"/>
</dbReference>
<evidence type="ECO:0000259" key="5">
    <source>
        <dbReference type="PROSITE" id="PS50931"/>
    </source>
</evidence>
<dbReference type="InterPro" id="IPR036388">
    <property type="entry name" value="WH-like_DNA-bd_sf"/>
</dbReference>
<dbReference type="Proteomes" id="UP000283095">
    <property type="component" value="Chromosome"/>
</dbReference>
<name>A0A3Q9RK22_9BACI</name>
<organism evidence="6 7">
    <name type="scientific">Peribacillus asahii</name>
    <dbReference type="NCBI Taxonomy" id="228899"/>
    <lineage>
        <taxon>Bacteria</taxon>
        <taxon>Bacillati</taxon>
        <taxon>Bacillota</taxon>
        <taxon>Bacilli</taxon>
        <taxon>Bacillales</taxon>
        <taxon>Bacillaceae</taxon>
        <taxon>Peribacillus</taxon>
    </lineage>
</organism>
<dbReference type="GO" id="GO:0003700">
    <property type="term" value="F:DNA-binding transcription factor activity"/>
    <property type="evidence" value="ECO:0007669"/>
    <property type="project" value="InterPro"/>
</dbReference>